<keyword evidence="2" id="KW-1185">Reference proteome</keyword>
<name>A0AAN8EUY8_9EURO</name>
<reference evidence="1 2" key="1">
    <citation type="submission" date="2022-12" db="EMBL/GenBank/DDBJ databases">
        <title>Genomic features and morphological characterization of a novel Knufia sp. strain isolated from spacecraft assembly facility.</title>
        <authorList>
            <person name="Teixeira M."/>
            <person name="Chander A.M."/>
            <person name="Stajich J.E."/>
            <person name="Venkateswaran K."/>
        </authorList>
    </citation>
    <scope>NUCLEOTIDE SEQUENCE [LARGE SCALE GENOMIC DNA]</scope>
    <source>
        <strain evidence="1 2">FJI-L2-BK-P2</strain>
    </source>
</reference>
<evidence type="ECO:0000313" key="1">
    <source>
        <dbReference type="EMBL" id="KAK5956565.1"/>
    </source>
</evidence>
<organism evidence="1 2">
    <name type="scientific">Knufia fluminis</name>
    <dbReference type="NCBI Taxonomy" id="191047"/>
    <lineage>
        <taxon>Eukaryota</taxon>
        <taxon>Fungi</taxon>
        <taxon>Dikarya</taxon>
        <taxon>Ascomycota</taxon>
        <taxon>Pezizomycotina</taxon>
        <taxon>Eurotiomycetes</taxon>
        <taxon>Chaetothyriomycetidae</taxon>
        <taxon>Chaetothyriales</taxon>
        <taxon>Trichomeriaceae</taxon>
        <taxon>Knufia</taxon>
    </lineage>
</organism>
<dbReference type="AlphaFoldDB" id="A0AAN8EUY8"/>
<protein>
    <submittedName>
        <fullName evidence="1">Uncharacterized protein</fullName>
    </submittedName>
</protein>
<dbReference type="Proteomes" id="UP001316803">
    <property type="component" value="Unassembled WGS sequence"/>
</dbReference>
<dbReference type="EMBL" id="JAKLMC020000004">
    <property type="protein sequence ID" value="KAK5956565.1"/>
    <property type="molecule type" value="Genomic_DNA"/>
</dbReference>
<proteinExistence type="predicted"/>
<accession>A0AAN8EUY8</accession>
<comment type="caution">
    <text evidence="1">The sequence shown here is derived from an EMBL/GenBank/DDBJ whole genome shotgun (WGS) entry which is preliminary data.</text>
</comment>
<gene>
    <name evidence="1" type="ORF">OHC33_002050</name>
</gene>
<evidence type="ECO:0000313" key="2">
    <source>
        <dbReference type="Proteomes" id="UP001316803"/>
    </source>
</evidence>
<sequence>MAKPAGWQIIPVEIQTKILRLALFLSTDEVTEFYSPPRLQQTILAIDRATRQICHHVLERDFVLVSARIHECIAIGRRSKILKKTLQRQYSQTLLLESIASNSDLDLSRLDVDFDANDECKQKHIVLSFSFIADETSLLDFGLLVAHRLHGLCTTQHISFFRYSTSPQTEAQLGGILSHLARMLQGCSGRFTLTIDSEAEHLGDEDQWLCDTICTEHGTTGFLGVSQDHLDEILRSLKEGTPVHELLFAIFRATDQYHQTLAHQHWLTFDDEEALCARRLSGQLVFLLYSAYTECMLRLPNSFDRQCRALKIFAGKRDIVWYLDEYLTWLPEAILAVQDEDSSPSPFVHPPIMQKAYLYLALARASMAPTRRRVQFVVSEDGRLLWEKVSHALSRRLAIKRCRDIRPFAQPGYMNPKLSHYCLQLARECADRLEENHTGPLGPYIDLDDWRAQFDRTAACIEEALRLPRKMRRTFMKGPTSFQGNFKDYAKILDLGQKIDDCKESLGSDSGR</sequence>